<evidence type="ECO:0000313" key="3">
    <source>
        <dbReference type="Proteomes" id="UP001152533"/>
    </source>
</evidence>
<dbReference type="AlphaFoldDB" id="A0A9W4RK92"/>
<keyword evidence="3" id="KW-1185">Reference proteome</keyword>
<feature type="compositionally biased region" description="Polar residues" evidence="1">
    <location>
        <begin position="407"/>
        <end position="416"/>
    </location>
</feature>
<reference evidence="2" key="1">
    <citation type="submission" date="2022-08" db="EMBL/GenBank/DDBJ databases">
        <authorList>
            <person name="Giroux E."/>
            <person name="Giroux E."/>
        </authorList>
    </citation>
    <scope>NUCLEOTIDE SEQUENCE</scope>
    <source>
        <strain evidence="2">H1091258</strain>
    </source>
</reference>
<accession>A0A9W4RK92</accession>
<organism evidence="2 3">
    <name type="scientific">Colletotrichum noveboracense</name>
    <dbReference type="NCBI Taxonomy" id="2664923"/>
    <lineage>
        <taxon>Eukaryota</taxon>
        <taxon>Fungi</taxon>
        <taxon>Dikarya</taxon>
        <taxon>Ascomycota</taxon>
        <taxon>Pezizomycotina</taxon>
        <taxon>Sordariomycetes</taxon>
        <taxon>Hypocreomycetidae</taxon>
        <taxon>Glomerellales</taxon>
        <taxon>Glomerellaceae</taxon>
        <taxon>Colletotrichum</taxon>
        <taxon>Colletotrichum gloeosporioides species complex</taxon>
    </lineage>
</organism>
<dbReference type="Proteomes" id="UP001152533">
    <property type="component" value="Unassembled WGS sequence"/>
</dbReference>
<dbReference type="EMBL" id="CAMGZC010000046">
    <property type="protein sequence ID" value="CAI0642229.1"/>
    <property type="molecule type" value="Genomic_DNA"/>
</dbReference>
<feature type="region of interest" description="Disordered" evidence="1">
    <location>
        <begin position="407"/>
        <end position="455"/>
    </location>
</feature>
<comment type="caution">
    <text evidence="2">The sequence shown here is derived from an EMBL/GenBank/DDBJ whole genome shotgun (WGS) entry which is preliminary data.</text>
</comment>
<gene>
    <name evidence="2" type="ORF">CGXH109_LOCUS12171</name>
</gene>
<name>A0A9W4RK92_9PEZI</name>
<feature type="compositionally biased region" description="Basic and acidic residues" evidence="1">
    <location>
        <begin position="438"/>
        <end position="455"/>
    </location>
</feature>
<protein>
    <submittedName>
        <fullName evidence="2">Uncharacterized protein</fullName>
    </submittedName>
</protein>
<evidence type="ECO:0000313" key="2">
    <source>
        <dbReference type="EMBL" id="CAI0642229.1"/>
    </source>
</evidence>
<feature type="compositionally biased region" description="Polar residues" evidence="1">
    <location>
        <begin position="428"/>
        <end position="437"/>
    </location>
</feature>
<evidence type="ECO:0000256" key="1">
    <source>
        <dbReference type="SAM" id="MobiDB-lite"/>
    </source>
</evidence>
<sequence>MSNSSRNLQDSRTRLRARAETSKVFNKIWEEKALPCLQETMESNYEGDYSVTVQFDYVHSQRIIEVMTEIELRDDISEKVEADVLHIFKVEPMVSLSVGFQFVEGTVEPSADTSSSAPAMREDGWDGPININARNELMIGDSIGCEGIEAAATLGPKISLNGNPGYIVSRHLFDTPSPTETKNSPILRLLHPASIDCRDDRQPEPIAKLHTDSGPAYMTYRPSRTLRAFTPPTIQDPPHVITDWAVFITLKTNLKMRNCLRYVPQEREVETNSDDIPGLFLEGPQLHTIQCSGRSSGLRYGVICETPAIVKHSSTGTRTREWFVENDEGYPGMIPQGQWNTGGIGMPGDSGAAIIDMDTQRLVGQIWGRNVYGGDPRIKRVAYFTHFVDIFDDIHEKSPDMYYPTIFDQTDNQSQGPPVLLAMDDKSGSSARQSLQRHSYDSTPRRSRAHSTDERTIATTVSERSAFNLDWPLKGGIIASK</sequence>
<proteinExistence type="predicted"/>